<dbReference type="InterPro" id="IPR036721">
    <property type="entry name" value="RCK_C_sf"/>
</dbReference>
<keyword evidence="4" id="KW-0677">Repeat</keyword>
<feature type="transmembrane region" description="Helical" evidence="7">
    <location>
        <begin position="140"/>
        <end position="157"/>
    </location>
</feature>
<gene>
    <name evidence="9" type="ORF">BZL30_2588</name>
</gene>
<dbReference type="AlphaFoldDB" id="A0A1V3XI87"/>
<feature type="transmembrane region" description="Helical" evidence="7">
    <location>
        <begin position="207"/>
        <end position="231"/>
    </location>
</feature>
<feature type="transmembrane region" description="Helical" evidence="7">
    <location>
        <begin position="651"/>
        <end position="671"/>
    </location>
</feature>
<dbReference type="InterPro" id="IPR051679">
    <property type="entry name" value="DASS-Related_Transporters"/>
</dbReference>
<evidence type="ECO:0000256" key="2">
    <source>
        <dbReference type="ARBA" id="ARBA00022448"/>
    </source>
</evidence>
<evidence type="ECO:0000256" key="5">
    <source>
        <dbReference type="ARBA" id="ARBA00022989"/>
    </source>
</evidence>
<evidence type="ECO:0000256" key="3">
    <source>
        <dbReference type="ARBA" id="ARBA00022692"/>
    </source>
</evidence>
<evidence type="ECO:0000313" key="10">
    <source>
        <dbReference type="Proteomes" id="UP000189229"/>
    </source>
</evidence>
<keyword evidence="2" id="KW-0813">Transport</keyword>
<evidence type="ECO:0000313" key="9">
    <source>
        <dbReference type="EMBL" id="OOK78925.1"/>
    </source>
</evidence>
<evidence type="ECO:0000256" key="6">
    <source>
        <dbReference type="ARBA" id="ARBA00023136"/>
    </source>
</evidence>
<feature type="transmembrane region" description="Helical" evidence="7">
    <location>
        <begin position="285"/>
        <end position="312"/>
    </location>
</feature>
<reference evidence="9 10" key="1">
    <citation type="submission" date="2017-02" db="EMBL/GenBank/DDBJ databases">
        <title>Complete genome sequences of Mycobacterium kansasii strains isolated from rhesus macaques.</title>
        <authorList>
            <person name="Panda A."/>
            <person name="Nagaraj S."/>
            <person name="Zhao X."/>
            <person name="Tettelin H."/>
            <person name="Detolla L.J."/>
        </authorList>
    </citation>
    <scope>NUCLEOTIDE SEQUENCE [LARGE SCALE GENOMIC DNA]</scope>
    <source>
        <strain evidence="9 10">11-3813</strain>
    </source>
</reference>
<keyword evidence="5 7" id="KW-1133">Transmembrane helix</keyword>
<feature type="transmembrane region" description="Helical" evidence="7">
    <location>
        <begin position="606"/>
        <end position="639"/>
    </location>
</feature>
<comment type="caution">
    <text evidence="9">The sequence shown here is derived from an EMBL/GenBank/DDBJ whole genome shotgun (WGS) entry which is preliminary data.</text>
</comment>
<feature type="transmembrane region" description="Helical" evidence="7">
    <location>
        <begin position="568"/>
        <end position="586"/>
    </location>
</feature>
<dbReference type="Pfam" id="PF03600">
    <property type="entry name" value="CitMHS"/>
    <property type="match status" value="1"/>
</dbReference>
<comment type="subcellular location">
    <subcellularLocation>
        <location evidence="1">Membrane</location>
        <topology evidence="1">Multi-pass membrane protein</topology>
    </subcellularLocation>
</comment>
<evidence type="ECO:0000256" key="1">
    <source>
        <dbReference type="ARBA" id="ARBA00004141"/>
    </source>
</evidence>
<organism evidence="9 10">
    <name type="scientific">Mycobacterium kansasii</name>
    <dbReference type="NCBI Taxonomy" id="1768"/>
    <lineage>
        <taxon>Bacteria</taxon>
        <taxon>Bacillati</taxon>
        <taxon>Actinomycetota</taxon>
        <taxon>Actinomycetes</taxon>
        <taxon>Mycobacteriales</taxon>
        <taxon>Mycobacteriaceae</taxon>
        <taxon>Mycobacterium</taxon>
    </lineage>
</organism>
<dbReference type="EMBL" id="MVBM01000002">
    <property type="protein sequence ID" value="OOK78925.1"/>
    <property type="molecule type" value="Genomic_DNA"/>
</dbReference>
<feature type="transmembrane region" description="Helical" evidence="7">
    <location>
        <begin position="252"/>
        <end position="273"/>
    </location>
</feature>
<feature type="transmembrane region" description="Helical" evidence="7">
    <location>
        <begin position="691"/>
        <end position="711"/>
    </location>
</feature>
<dbReference type="PANTHER" id="PTHR43652">
    <property type="entry name" value="BASIC AMINO ACID ANTIPORTER YFCC-RELATED"/>
    <property type="match status" value="1"/>
</dbReference>
<dbReference type="Proteomes" id="UP000189229">
    <property type="component" value="Unassembled WGS sequence"/>
</dbReference>
<feature type="transmembrane region" description="Helical" evidence="7">
    <location>
        <begin position="111"/>
        <end position="134"/>
    </location>
</feature>
<dbReference type="GO" id="GO:0006813">
    <property type="term" value="P:potassium ion transport"/>
    <property type="evidence" value="ECO:0007669"/>
    <property type="project" value="InterPro"/>
</dbReference>
<protein>
    <submittedName>
        <fullName evidence="9">Citrate transporter family protein</fullName>
    </submittedName>
</protein>
<accession>A0A1V3XI87</accession>
<sequence>MALRFLDPRLDGLAHPRSNVHFTPTYSSWRNQVERWFALLTDKKLRRGAHRSIQVLEKDIRAWIQNWNDDPRPFTSNNRRRIPRTTRLISSTNSWRRTPVRSSPIRSTQGGWMSTAAWMTSITLLAATLMFTLNRWPMEIVALGSAFALVVVGVISPDQMISGFSSPTVILIASLLIVAEALDATGVTAWVSGIIDSSAGNSRSRALVLTMTVAALMGTVITATGATAALVPSAVKVCQRMGMTPSRMLMPLAFAAKVGPLLILVGSPINIMIAHAIGNTTGMTVGFFTFGILGAPLLLATVVITSVLVWLLPPRRSVSQSADLSSHGETLAQHYGLDHVFHLRPTKSSPLVGARISDQAIRADRIKLIPSARGGPTLAARFDRTITEGELLTVIGDRSSIESYAQKNALEIVDQHSGSEPLKNFLNVQGGIVEVMIPPRSRYVHQEVNAGQRLLETDVVVLAAHRLDHEIHLPAKLNVGDTLLVEGSWDSLEATSANPDVLLVDAPSEVRRQTVKLGRGSGRAIAIAVTMVALMATALLTPAVAGILAAIMVILTGVIAPEDAYRRVQWGTVFLIAGILPMSTAVEQSGLADVIAGTIVDAVGRLGPAAILAVIFVVGMLLTQVLTGIPATLIMIPITLSVAKTVGVSPVPLLMGVLIGCSAAFLTPVAAPANAIIMGPGGYRFMDYLKLGLPVTIVFFLAAVIYTPLFWPF</sequence>
<dbReference type="GO" id="GO:0005886">
    <property type="term" value="C:plasma membrane"/>
    <property type="evidence" value="ECO:0007669"/>
    <property type="project" value="TreeGrafter"/>
</dbReference>
<evidence type="ECO:0000259" key="8">
    <source>
        <dbReference type="Pfam" id="PF03600"/>
    </source>
</evidence>
<dbReference type="PANTHER" id="PTHR43652:SF2">
    <property type="entry name" value="BASIC AMINO ACID ANTIPORTER YFCC-RELATED"/>
    <property type="match status" value="1"/>
</dbReference>
<feature type="transmembrane region" description="Helical" evidence="7">
    <location>
        <begin position="543"/>
        <end position="561"/>
    </location>
</feature>
<feature type="domain" description="Citrate transporter-like" evidence="8">
    <location>
        <begin position="130"/>
        <end position="638"/>
    </location>
</feature>
<feature type="transmembrane region" description="Helical" evidence="7">
    <location>
        <begin position="169"/>
        <end position="195"/>
    </location>
</feature>
<dbReference type="SUPFAM" id="SSF116726">
    <property type="entry name" value="TrkA C-terminal domain-like"/>
    <property type="match status" value="1"/>
</dbReference>
<proteinExistence type="predicted"/>
<name>A0A1V3XI87_MYCKA</name>
<dbReference type="GO" id="GO:0055085">
    <property type="term" value="P:transmembrane transport"/>
    <property type="evidence" value="ECO:0007669"/>
    <property type="project" value="InterPro"/>
</dbReference>
<evidence type="ECO:0000256" key="7">
    <source>
        <dbReference type="SAM" id="Phobius"/>
    </source>
</evidence>
<dbReference type="InterPro" id="IPR004680">
    <property type="entry name" value="Cit_transptr-like_dom"/>
</dbReference>
<evidence type="ECO:0000256" key="4">
    <source>
        <dbReference type="ARBA" id="ARBA00022737"/>
    </source>
</evidence>
<keyword evidence="6 7" id="KW-0472">Membrane</keyword>
<keyword evidence="3 7" id="KW-0812">Transmembrane</keyword>